<accession>A0A8J6AS25</accession>
<evidence type="ECO:0000313" key="4">
    <source>
        <dbReference type="Proteomes" id="UP000717585"/>
    </source>
</evidence>
<evidence type="ECO:0000259" key="2">
    <source>
        <dbReference type="PROSITE" id="PS51352"/>
    </source>
</evidence>
<feature type="domain" description="Thioredoxin" evidence="2">
    <location>
        <begin position="3"/>
        <end position="127"/>
    </location>
</feature>
<dbReference type="InterPro" id="IPR036249">
    <property type="entry name" value="Thioredoxin-like_sf"/>
</dbReference>
<dbReference type="PANTHER" id="PTHR45815:SF3">
    <property type="entry name" value="PROTEIN DISULFIDE-ISOMERASE A6"/>
    <property type="match status" value="1"/>
</dbReference>
<dbReference type="AlphaFoldDB" id="A0A8J6AS25"/>
<reference evidence="3" key="1">
    <citation type="submission" date="2021-05" db="EMBL/GenBank/DDBJ databases">
        <title>A free-living protist that lacks canonical eukaryotic 1 DNA replication and segregation systems.</title>
        <authorList>
            <person name="Salas-Leiva D.E."/>
            <person name="Tromer E.C."/>
            <person name="Curtis B.A."/>
            <person name="Jerlstrom-Hultqvist J."/>
            <person name="Kolisko M."/>
            <person name="Yi Z."/>
            <person name="Salas-Leiva J.S."/>
            <person name="Gallot-Lavallee L."/>
            <person name="Kops G.J.P.L."/>
            <person name="Archibald J.M."/>
            <person name="Simpson A.G.B."/>
            <person name="Roger A.J."/>
        </authorList>
    </citation>
    <scope>NUCLEOTIDE SEQUENCE</scope>
    <source>
        <strain evidence="3">BICM</strain>
    </source>
</reference>
<evidence type="ECO:0000256" key="1">
    <source>
        <dbReference type="SAM" id="SignalP"/>
    </source>
</evidence>
<dbReference type="Proteomes" id="UP000717585">
    <property type="component" value="Unassembled WGS sequence"/>
</dbReference>
<comment type="caution">
    <text evidence="3">The sequence shown here is derived from an EMBL/GenBank/DDBJ whole genome shotgun (WGS) entry which is preliminary data.</text>
</comment>
<dbReference type="GO" id="GO:0016853">
    <property type="term" value="F:isomerase activity"/>
    <property type="evidence" value="ECO:0007669"/>
    <property type="project" value="UniProtKB-KW"/>
</dbReference>
<dbReference type="InterPro" id="IPR013766">
    <property type="entry name" value="Thioredoxin_domain"/>
</dbReference>
<dbReference type="PROSITE" id="PS51352">
    <property type="entry name" value="THIOREDOXIN_2"/>
    <property type="match status" value="1"/>
</dbReference>
<dbReference type="GO" id="GO:0005788">
    <property type="term" value="C:endoplasmic reticulum lumen"/>
    <property type="evidence" value="ECO:0007669"/>
    <property type="project" value="TreeGrafter"/>
</dbReference>
<dbReference type="EMBL" id="JAHDYR010000062">
    <property type="protein sequence ID" value="KAG9390875.1"/>
    <property type="molecule type" value="Genomic_DNA"/>
</dbReference>
<keyword evidence="4" id="KW-1185">Reference proteome</keyword>
<gene>
    <name evidence="3" type="ORF">J8273_7140</name>
</gene>
<dbReference type="PROSITE" id="PS00194">
    <property type="entry name" value="THIOREDOXIN_1"/>
    <property type="match status" value="1"/>
</dbReference>
<protein>
    <submittedName>
        <fullName evidence="3">Protein disulfide isomerase</fullName>
    </submittedName>
</protein>
<keyword evidence="1" id="KW-0732">Signal</keyword>
<dbReference type="GO" id="GO:0034976">
    <property type="term" value="P:response to endoplasmic reticulum stress"/>
    <property type="evidence" value="ECO:0007669"/>
    <property type="project" value="TreeGrafter"/>
</dbReference>
<proteinExistence type="predicted"/>
<organism evidence="3 4">
    <name type="scientific">Carpediemonas membranifera</name>
    <dbReference type="NCBI Taxonomy" id="201153"/>
    <lineage>
        <taxon>Eukaryota</taxon>
        <taxon>Metamonada</taxon>
        <taxon>Carpediemonas-like organisms</taxon>
        <taxon>Carpediemonas</taxon>
    </lineage>
</organism>
<dbReference type="InterPro" id="IPR017937">
    <property type="entry name" value="Thioredoxin_CS"/>
</dbReference>
<name>A0A8J6AS25_9EUKA</name>
<dbReference type="OrthoDB" id="427280at2759"/>
<sequence>MNSKILSIALLFVLIASAFCEVVQLNEANFDEEIAKCDVAVVTFYAPWCGHCKKWHEPFEELALRLQTIGVCAFTVDATENRDLSGLFEIRSVPTILAFTGQSSDPVKYTGQRTVDDVYKWAMSIGSE</sequence>
<evidence type="ECO:0000313" key="3">
    <source>
        <dbReference type="EMBL" id="KAG9390875.1"/>
    </source>
</evidence>
<feature type="signal peptide" evidence="1">
    <location>
        <begin position="1"/>
        <end position="20"/>
    </location>
</feature>
<keyword evidence="3" id="KW-0413">Isomerase</keyword>
<dbReference type="CDD" id="cd02961">
    <property type="entry name" value="PDI_a_family"/>
    <property type="match status" value="1"/>
</dbReference>
<dbReference type="GO" id="GO:0015035">
    <property type="term" value="F:protein-disulfide reductase activity"/>
    <property type="evidence" value="ECO:0007669"/>
    <property type="project" value="TreeGrafter"/>
</dbReference>
<dbReference type="Gene3D" id="3.40.30.10">
    <property type="entry name" value="Glutaredoxin"/>
    <property type="match status" value="1"/>
</dbReference>
<dbReference type="Pfam" id="PF00085">
    <property type="entry name" value="Thioredoxin"/>
    <property type="match status" value="1"/>
</dbReference>
<feature type="chain" id="PRO_5035227966" evidence="1">
    <location>
        <begin position="21"/>
        <end position="128"/>
    </location>
</feature>
<dbReference type="SUPFAM" id="SSF52833">
    <property type="entry name" value="Thioredoxin-like"/>
    <property type="match status" value="1"/>
</dbReference>
<dbReference type="PANTHER" id="PTHR45815">
    <property type="entry name" value="PROTEIN DISULFIDE-ISOMERASE A6"/>
    <property type="match status" value="1"/>
</dbReference>